<organism evidence="1">
    <name type="scientific">Bacillus thuringiensis</name>
    <dbReference type="NCBI Taxonomy" id="1428"/>
    <lineage>
        <taxon>Bacteria</taxon>
        <taxon>Bacillati</taxon>
        <taxon>Bacillota</taxon>
        <taxon>Bacilli</taxon>
        <taxon>Bacillales</taxon>
        <taxon>Bacillaceae</taxon>
        <taxon>Bacillus</taxon>
        <taxon>Bacillus cereus group</taxon>
    </lineage>
</organism>
<name>B0FXS6_BACTU</name>
<proteinExistence type="predicted"/>
<gene>
    <name evidence="1" type="ORF">pFR12.5_05</name>
</gene>
<accession>B0FXS6</accession>
<keyword evidence="1" id="KW-0614">Plasmid</keyword>
<dbReference type="RefSeq" id="WP_012263690.1">
    <property type="nucleotide sequence ID" value="NC_010282.1"/>
</dbReference>
<dbReference type="EMBL" id="EU362918">
    <property type="protein sequence ID" value="ABY68475.1"/>
    <property type="molecule type" value="Genomic_DNA"/>
</dbReference>
<reference evidence="1" key="1">
    <citation type="journal article" date="2009" name="Plasmid">
        <title>Complete sequence of three plasmids from Bacillus thuringiensis INTA-FR7-4 environmental isolate and comparison with related plasmids from the Bacillus cereus group.</title>
        <authorList>
            <person name="Amadio A.F."/>
            <person name="Benintende G.B."/>
            <person name="Zandomeni R.O."/>
        </authorList>
    </citation>
    <scope>NUCLEOTIDE SEQUENCE</scope>
    <source>
        <strain evidence="1">INTA-FR7-4</strain>
        <plasmid evidence="1">pFR12.5</plasmid>
    </source>
</reference>
<protein>
    <submittedName>
        <fullName evidence="1">Uncharacterized protein</fullName>
    </submittedName>
</protein>
<geneLocation type="plasmid" evidence="1">
    <name>pFR12.5</name>
</geneLocation>
<evidence type="ECO:0000313" key="1">
    <source>
        <dbReference type="EMBL" id="ABY68475.1"/>
    </source>
</evidence>
<dbReference type="AlphaFoldDB" id="B0FXS6"/>
<sequence>MNTNKLNKNLETLTDQELEINGGGFWGKMGEIAGWGGASGNAQKHAFCDKYYAPRTNARASCYMMYEE</sequence>